<evidence type="ECO:0000313" key="2">
    <source>
        <dbReference type="EMBL" id="VVP87472.1"/>
    </source>
</evidence>
<feature type="domain" description="Pyruvate kinase C-terminal" evidence="1">
    <location>
        <begin position="2"/>
        <end position="60"/>
    </location>
</feature>
<dbReference type="Pfam" id="PF02887">
    <property type="entry name" value="PK_C"/>
    <property type="match status" value="1"/>
</dbReference>
<evidence type="ECO:0000259" key="1">
    <source>
        <dbReference type="Pfam" id="PF02887"/>
    </source>
</evidence>
<dbReference type="Proteomes" id="UP000381378">
    <property type="component" value="Unassembled WGS sequence"/>
</dbReference>
<evidence type="ECO:0000313" key="3">
    <source>
        <dbReference type="Proteomes" id="UP000381378"/>
    </source>
</evidence>
<dbReference type="InterPro" id="IPR015795">
    <property type="entry name" value="Pyrv_Knase_C"/>
</dbReference>
<reference evidence="2 3" key="1">
    <citation type="submission" date="2019-09" db="EMBL/GenBank/DDBJ databases">
        <authorList>
            <person name="Chandra G."/>
            <person name="Truman W A."/>
        </authorList>
    </citation>
    <scope>NUCLEOTIDE SEQUENCE [LARGE SCALE GENOMIC DNA]</scope>
    <source>
        <strain evidence="2">PS928</strain>
    </source>
</reference>
<organism evidence="2 3">
    <name type="scientific">Pseudomonas fluorescens</name>
    <dbReference type="NCBI Taxonomy" id="294"/>
    <lineage>
        <taxon>Bacteria</taxon>
        <taxon>Pseudomonadati</taxon>
        <taxon>Pseudomonadota</taxon>
        <taxon>Gammaproteobacteria</taxon>
        <taxon>Pseudomonadales</taxon>
        <taxon>Pseudomonadaceae</taxon>
        <taxon>Pseudomonas</taxon>
    </lineage>
</organism>
<proteinExistence type="predicted"/>
<dbReference type="SUPFAM" id="SSF52935">
    <property type="entry name" value="PK C-terminal domain-like"/>
    <property type="match status" value="1"/>
</dbReference>
<dbReference type="InterPro" id="IPR036918">
    <property type="entry name" value="Pyrv_Knase_C_sf"/>
</dbReference>
<dbReference type="Gene3D" id="3.40.1380.20">
    <property type="entry name" value="Pyruvate kinase, C-terminal domain"/>
    <property type="match status" value="1"/>
</dbReference>
<accession>A0A5E7SL28</accession>
<sequence>MFRSVYTVPFDPASLEPHEVSQKAIDELVKRGVVEKGDWVILTKGDSYHTTGGTNGMKILHVGDPQV</sequence>
<dbReference type="AlphaFoldDB" id="A0A5E7SL28"/>
<dbReference type="EMBL" id="CABVJF010000004">
    <property type="protein sequence ID" value="VVP87472.1"/>
    <property type="molecule type" value="Genomic_DNA"/>
</dbReference>
<gene>
    <name evidence="2" type="ORF">PS928_01324</name>
</gene>
<name>A0A5E7SL28_PSEFL</name>
<protein>
    <recommendedName>
        <fullName evidence="1">Pyruvate kinase C-terminal domain-containing protein</fullName>
    </recommendedName>
</protein>